<dbReference type="GO" id="GO:0006270">
    <property type="term" value="P:DNA replication initiation"/>
    <property type="evidence" value="ECO:0007669"/>
    <property type="project" value="TreeGrafter"/>
</dbReference>
<feature type="domain" description="DNA polymerase alpha subunit B OB" evidence="9">
    <location>
        <begin position="167"/>
        <end position="284"/>
    </location>
</feature>
<name>A0AA39NF96_ARMTA</name>
<dbReference type="PANTHER" id="PTHR23061:SF12">
    <property type="entry name" value="DNA POLYMERASE ALPHA SUBUNIT B"/>
    <property type="match status" value="1"/>
</dbReference>
<dbReference type="Proteomes" id="UP001175211">
    <property type="component" value="Unassembled WGS sequence"/>
</dbReference>
<keyword evidence="4 6" id="KW-0235">DNA replication</keyword>
<evidence type="ECO:0000259" key="9">
    <source>
        <dbReference type="Pfam" id="PF22062"/>
    </source>
</evidence>
<feature type="region of interest" description="Disordered" evidence="7">
    <location>
        <begin position="73"/>
        <end position="93"/>
    </location>
</feature>
<dbReference type="InterPro" id="IPR007185">
    <property type="entry name" value="DNA_pol_a/d/e_bsu"/>
</dbReference>
<comment type="similarity">
    <text evidence="2 6">Belongs to the DNA polymerase alpha subunit B family.</text>
</comment>
<dbReference type="PIRSF" id="PIRSF018300">
    <property type="entry name" value="DNA_pol_alph_2"/>
    <property type="match status" value="1"/>
</dbReference>
<protein>
    <recommendedName>
        <fullName evidence="3 6">DNA polymerase alpha subunit B</fullName>
    </recommendedName>
</protein>
<evidence type="ECO:0000259" key="8">
    <source>
        <dbReference type="Pfam" id="PF04042"/>
    </source>
</evidence>
<feature type="domain" description="DNA polymerase alpha/delta/epsilon subunit B" evidence="8">
    <location>
        <begin position="310"/>
        <end position="539"/>
    </location>
</feature>
<evidence type="ECO:0000256" key="1">
    <source>
        <dbReference type="ARBA" id="ARBA00004123"/>
    </source>
</evidence>
<evidence type="ECO:0000256" key="2">
    <source>
        <dbReference type="ARBA" id="ARBA00007299"/>
    </source>
</evidence>
<keyword evidence="5 6" id="KW-0539">Nucleus</keyword>
<accession>A0AA39NF96</accession>
<dbReference type="AlphaFoldDB" id="A0AA39NF96"/>
<comment type="function">
    <text evidence="6">Accessory subunit of the DNA polymerase alpha complex (also known as the alpha DNA polymerase-primase complex) which plays an essential role in the initiation of DNA synthesis.</text>
</comment>
<dbReference type="PANTHER" id="PTHR23061">
    <property type="entry name" value="DNA POLYMERASE 2 ALPHA 70 KDA SUBUNIT"/>
    <property type="match status" value="1"/>
</dbReference>
<dbReference type="RefSeq" id="XP_060335674.1">
    <property type="nucleotide sequence ID" value="XM_060467153.1"/>
</dbReference>
<evidence type="ECO:0000256" key="4">
    <source>
        <dbReference type="ARBA" id="ARBA00022705"/>
    </source>
</evidence>
<comment type="caution">
    <text evidence="10">The sequence shown here is derived from an EMBL/GenBank/DDBJ whole genome shotgun (WGS) entry which is preliminary data.</text>
</comment>
<dbReference type="Gene3D" id="3.60.21.60">
    <property type="match status" value="2"/>
</dbReference>
<dbReference type="Pfam" id="PF22062">
    <property type="entry name" value="OB_DPOA2"/>
    <property type="match status" value="1"/>
</dbReference>
<dbReference type="Pfam" id="PF04042">
    <property type="entry name" value="DNA_pol_E_B"/>
    <property type="match status" value="1"/>
</dbReference>
<evidence type="ECO:0000313" key="11">
    <source>
        <dbReference type="Proteomes" id="UP001175211"/>
    </source>
</evidence>
<sequence>MSANEIRKQFGDDLDEKLIEECVSMCKIYQQSPEDLFYKWESIHLNLSSHSEIRAPFTMDSVASLKASLNRGLATGSKKAQPKQKTMRGGRNLNPAFATRYSGAASHGTAVKAEPDAMDVDIPSRVSAAVTFKGPKEDIASRKRRAYRYMYEKVSERSEGKALLLTILDEQIDEFAELIREHYKIPASALGDPAASTDEDVTVVGRIVQESEAESGTKLTESSLTLETSRMMGSGSRVPLRFAPSLKIRGGALGAGGISFFPGALVALKGKNGGGGSFLASEILAPPPLRARPAKSFSDPGYSEPPFSMCIASGPYTSDSDLSFKPWRAFLPIIKSKKPTVVLLIGPFIDASHPLLRAGAIDTTPLKLFHAQFTKPLRSYLDSSPGSVAILVPSVRDLVSFHAVYPQCEFSSEVSNGDSRIHLLPNPAQFSINNIKFAVTSVDVLFHLRKEELLKRGEEINSTVPSSPEDTGTDSMANTCRHMLQQRSFYPLFPVPKELAHEVNLDVTHSPLLRLGESDGGNVAPDVLIIPSRLKHFSKILDATSTLNPSFLTKGTYAVVQTGPSGSIKPEVVKMDSS</sequence>
<dbReference type="GO" id="GO:0005658">
    <property type="term" value="C:alpha DNA polymerase:primase complex"/>
    <property type="evidence" value="ECO:0007669"/>
    <property type="project" value="TreeGrafter"/>
</dbReference>
<proteinExistence type="inferred from homology"/>
<gene>
    <name evidence="10" type="ORF">EV420DRAFT_1263080</name>
</gene>
<dbReference type="InterPro" id="IPR016722">
    <property type="entry name" value="DNA_pol_alpha_bsu"/>
</dbReference>
<comment type="subcellular location">
    <subcellularLocation>
        <location evidence="1 6">Nucleus</location>
    </subcellularLocation>
</comment>
<reference evidence="10" key="1">
    <citation type="submission" date="2023-06" db="EMBL/GenBank/DDBJ databases">
        <authorList>
            <consortium name="Lawrence Berkeley National Laboratory"/>
            <person name="Ahrendt S."/>
            <person name="Sahu N."/>
            <person name="Indic B."/>
            <person name="Wong-Bajracharya J."/>
            <person name="Merenyi Z."/>
            <person name="Ke H.-M."/>
            <person name="Monk M."/>
            <person name="Kocsube S."/>
            <person name="Drula E."/>
            <person name="Lipzen A."/>
            <person name="Balint B."/>
            <person name="Henrissat B."/>
            <person name="Andreopoulos B."/>
            <person name="Martin F.M."/>
            <person name="Harder C.B."/>
            <person name="Rigling D."/>
            <person name="Ford K.L."/>
            <person name="Foster G.D."/>
            <person name="Pangilinan J."/>
            <person name="Papanicolaou A."/>
            <person name="Barry K."/>
            <person name="LaButti K."/>
            <person name="Viragh M."/>
            <person name="Koriabine M."/>
            <person name="Yan M."/>
            <person name="Riley R."/>
            <person name="Champramary S."/>
            <person name="Plett K.L."/>
            <person name="Tsai I.J."/>
            <person name="Slot J."/>
            <person name="Sipos G."/>
            <person name="Plett J."/>
            <person name="Nagy L.G."/>
            <person name="Grigoriev I.V."/>
        </authorList>
    </citation>
    <scope>NUCLEOTIDE SEQUENCE</scope>
    <source>
        <strain evidence="10">CCBAS 213</strain>
    </source>
</reference>
<evidence type="ECO:0000256" key="7">
    <source>
        <dbReference type="SAM" id="MobiDB-lite"/>
    </source>
</evidence>
<dbReference type="InterPro" id="IPR054300">
    <property type="entry name" value="OB_DPOA2"/>
</dbReference>
<dbReference type="GeneID" id="85350701"/>
<evidence type="ECO:0000256" key="6">
    <source>
        <dbReference type="PIRNR" id="PIRNR018300"/>
    </source>
</evidence>
<organism evidence="10 11">
    <name type="scientific">Armillaria tabescens</name>
    <name type="common">Ringless honey mushroom</name>
    <name type="synonym">Agaricus tabescens</name>
    <dbReference type="NCBI Taxonomy" id="1929756"/>
    <lineage>
        <taxon>Eukaryota</taxon>
        <taxon>Fungi</taxon>
        <taxon>Dikarya</taxon>
        <taxon>Basidiomycota</taxon>
        <taxon>Agaricomycotina</taxon>
        <taxon>Agaricomycetes</taxon>
        <taxon>Agaricomycetidae</taxon>
        <taxon>Agaricales</taxon>
        <taxon>Marasmiineae</taxon>
        <taxon>Physalacriaceae</taxon>
        <taxon>Desarmillaria</taxon>
    </lineage>
</organism>
<evidence type="ECO:0000256" key="5">
    <source>
        <dbReference type="ARBA" id="ARBA00023242"/>
    </source>
</evidence>
<evidence type="ECO:0000256" key="3">
    <source>
        <dbReference type="ARBA" id="ARBA00018596"/>
    </source>
</evidence>
<dbReference type="EMBL" id="JAUEPS010000006">
    <property type="protein sequence ID" value="KAK0464553.1"/>
    <property type="molecule type" value="Genomic_DNA"/>
</dbReference>
<keyword evidence="11" id="KW-1185">Reference proteome</keyword>
<dbReference type="GO" id="GO:0003677">
    <property type="term" value="F:DNA binding"/>
    <property type="evidence" value="ECO:0007669"/>
    <property type="project" value="InterPro"/>
</dbReference>
<evidence type="ECO:0000313" key="10">
    <source>
        <dbReference type="EMBL" id="KAK0464553.1"/>
    </source>
</evidence>